<dbReference type="RefSeq" id="WP_106471366.1">
    <property type="nucleotide sequence ID" value="NZ_CP027665.1"/>
</dbReference>
<dbReference type="AlphaFoldDB" id="A0A2S0MME6"/>
<dbReference type="SMART" id="SM00852">
    <property type="entry name" value="MoCF_biosynth"/>
    <property type="match status" value="1"/>
</dbReference>
<dbReference type="EMBL" id="CP027665">
    <property type="protein sequence ID" value="AVO37052.1"/>
    <property type="molecule type" value="Genomic_DNA"/>
</dbReference>
<protein>
    <submittedName>
        <fullName evidence="2">Molybdopterin-binding protein</fullName>
    </submittedName>
</protein>
<sequence length="341" mass="34533">MRFGPVPVAEAEGALLAHSIRVGGRRLRKGLMLDADHLAQLAAAEIAEVVVARLDPGDLHENEAARRLAAALAPDPAAAGLRLTEAFTGRVNLLAAGPGVARLDAGALVRFNTVHPMITVATVPPFQQMAPGGMVATVKVISYAVAETDVAAACDAACGAVALSAPVIRSAGLVITEIPGGPTGDKGRQAIENRLRALGAELADCRVVPHDSAALARALAGIGGDLVLILTGSATSDPDDVAPAALRAAGGRVERYGMPVDPGNLLFLGDLGDLGDLGARPVIGLPGSVRSPKPSGADWVLSRVVCGIRVSAVDIAAMGVGGLLKEIPTRPQPRAAPATKD</sequence>
<dbReference type="UniPathway" id="UPA00344"/>
<evidence type="ECO:0000313" key="3">
    <source>
        <dbReference type="Proteomes" id="UP000237655"/>
    </source>
</evidence>
<dbReference type="Proteomes" id="UP000237655">
    <property type="component" value="Chromosome"/>
</dbReference>
<evidence type="ECO:0000313" key="2">
    <source>
        <dbReference type="EMBL" id="AVO37052.1"/>
    </source>
</evidence>
<proteinExistence type="predicted"/>
<accession>A0A2S0MME6</accession>
<feature type="domain" description="MoaB/Mog" evidence="1">
    <location>
        <begin position="172"/>
        <end position="306"/>
    </location>
</feature>
<dbReference type="Gene3D" id="3.40.980.10">
    <property type="entry name" value="MoaB/Mog-like domain"/>
    <property type="match status" value="1"/>
</dbReference>
<dbReference type="KEGG" id="thas:C6Y53_04595"/>
<reference evidence="3" key="1">
    <citation type="submission" date="2018-03" db="EMBL/GenBank/DDBJ databases">
        <title>Genomic analysis of the strain SH-1 isolated from shrimp intestine.</title>
        <authorList>
            <person name="Kim Y.-S."/>
            <person name="Kim S.-E."/>
            <person name="Kim K.-H."/>
        </authorList>
    </citation>
    <scope>NUCLEOTIDE SEQUENCE [LARGE SCALE GENOMIC DNA]</scope>
    <source>
        <strain evidence="3">SH-1</strain>
    </source>
</reference>
<organism evidence="2 3">
    <name type="scientific">Pukyongiella litopenaei</name>
    <dbReference type="NCBI Taxonomy" id="2605946"/>
    <lineage>
        <taxon>Bacteria</taxon>
        <taxon>Pseudomonadati</taxon>
        <taxon>Pseudomonadota</taxon>
        <taxon>Alphaproteobacteria</taxon>
        <taxon>Rhodobacterales</taxon>
        <taxon>Paracoccaceae</taxon>
        <taxon>Pukyongiella</taxon>
    </lineage>
</organism>
<gene>
    <name evidence="2" type="ORF">C6Y53_04595</name>
</gene>
<dbReference type="CDD" id="cd03522">
    <property type="entry name" value="MoeA_like"/>
    <property type="match status" value="1"/>
</dbReference>
<dbReference type="Pfam" id="PF00994">
    <property type="entry name" value="MoCF_biosynth"/>
    <property type="match status" value="1"/>
</dbReference>
<name>A0A2S0MME6_9RHOB</name>
<dbReference type="SUPFAM" id="SSF53218">
    <property type="entry name" value="Molybdenum cofactor biosynthesis proteins"/>
    <property type="match status" value="1"/>
</dbReference>
<dbReference type="InterPro" id="IPR001453">
    <property type="entry name" value="MoaB/Mog_dom"/>
</dbReference>
<keyword evidence="3" id="KW-1185">Reference proteome</keyword>
<dbReference type="InterPro" id="IPR036425">
    <property type="entry name" value="MoaB/Mog-like_dom_sf"/>
</dbReference>
<evidence type="ECO:0000259" key="1">
    <source>
        <dbReference type="SMART" id="SM00852"/>
    </source>
</evidence>